<dbReference type="EMBL" id="QGTR01000002">
    <property type="protein sequence ID" value="PWW02149.1"/>
    <property type="molecule type" value="Genomic_DNA"/>
</dbReference>
<organism evidence="2 3">
    <name type="scientific">Hoeflea marina</name>
    <dbReference type="NCBI Taxonomy" id="274592"/>
    <lineage>
        <taxon>Bacteria</taxon>
        <taxon>Pseudomonadati</taxon>
        <taxon>Pseudomonadota</taxon>
        <taxon>Alphaproteobacteria</taxon>
        <taxon>Hyphomicrobiales</taxon>
        <taxon>Rhizobiaceae</taxon>
        <taxon>Hoeflea</taxon>
    </lineage>
</organism>
<reference evidence="2 3" key="1">
    <citation type="submission" date="2018-05" db="EMBL/GenBank/DDBJ databases">
        <title>Genomic Encyclopedia of Type Strains, Phase IV (KMG-IV): sequencing the most valuable type-strain genomes for metagenomic binning, comparative biology and taxonomic classification.</title>
        <authorList>
            <person name="Goeker M."/>
        </authorList>
    </citation>
    <scope>NUCLEOTIDE SEQUENCE [LARGE SCALE GENOMIC DNA]</scope>
    <source>
        <strain evidence="2 3">DSM 16791</strain>
    </source>
</reference>
<dbReference type="PANTHER" id="PTHR43102:SF2">
    <property type="entry name" value="GAF DOMAIN-CONTAINING PROTEIN"/>
    <property type="match status" value="1"/>
</dbReference>
<dbReference type="Pfam" id="PF01590">
    <property type="entry name" value="GAF"/>
    <property type="match status" value="1"/>
</dbReference>
<dbReference type="GO" id="GO:0003824">
    <property type="term" value="F:catalytic activity"/>
    <property type="evidence" value="ECO:0007669"/>
    <property type="project" value="UniProtKB-ARBA"/>
</dbReference>
<feature type="domain" description="GGDEF" evidence="1">
    <location>
        <begin position="329"/>
        <end position="462"/>
    </location>
</feature>
<dbReference type="SUPFAM" id="SSF55785">
    <property type="entry name" value="PYP-like sensor domain (PAS domain)"/>
    <property type="match status" value="1"/>
</dbReference>
<protein>
    <submittedName>
        <fullName evidence="2">Diguanylate cyclase (GGDEF)-like protein</fullName>
    </submittedName>
</protein>
<evidence type="ECO:0000313" key="3">
    <source>
        <dbReference type="Proteomes" id="UP000246352"/>
    </source>
</evidence>
<accession>A0A317PPT0</accession>
<dbReference type="Gene3D" id="3.30.450.40">
    <property type="match status" value="1"/>
</dbReference>
<dbReference type="InterPro" id="IPR003018">
    <property type="entry name" value="GAF"/>
</dbReference>
<dbReference type="SUPFAM" id="SSF55073">
    <property type="entry name" value="Nucleotide cyclase"/>
    <property type="match status" value="1"/>
</dbReference>
<dbReference type="InterPro" id="IPR029016">
    <property type="entry name" value="GAF-like_dom_sf"/>
</dbReference>
<proteinExistence type="predicted"/>
<name>A0A317PPT0_9HYPH</name>
<gene>
    <name evidence="2" type="ORF">DFR52_102817</name>
</gene>
<dbReference type="SUPFAM" id="SSF55781">
    <property type="entry name" value="GAF domain-like"/>
    <property type="match status" value="1"/>
</dbReference>
<dbReference type="InterPro" id="IPR029787">
    <property type="entry name" value="Nucleotide_cyclase"/>
</dbReference>
<dbReference type="InterPro" id="IPR000160">
    <property type="entry name" value="GGDEF_dom"/>
</dbReference>
<dbReference type="SMART" id="SM00065">
    <property type="entry name" value="GAF"/>
    <property type="match status" value="1"/>
</dbReference>
<dbReference type="Proteomes" id="UP000246352">
    <property type="component" value="Unassembled WGS sequence"/>
</dbReference>
<dbReference type="InterPro" id="IPR035965">
    <property type="entry name" value="PAS-like_dom_sf"/>
</dbReference>
<sequence length="462" mass="52047">MPDNPRPANEHERLKRLHDYGVLDTLAEESFDRITRLAAQLLEAPISLISFIAEDRQWFKSRVGVDLSETPREHSFCAHAICQDGVMVIEDMRLDERFRENPFVTDSPHLRFYAGVPLRSPDGHNVGTLCAIDTKPRSLDGPKRALLADLAAIVLDQLEMCKLADRAQRAEDRLTDAMESLPDGFVLYGADDRLLICNRRYREIYADSADLMTPGTAFADIIRIGVERGQYPDAVGNEEKWLRQRIFEHLNPGEPIEQQLPGDRWLRIQEGRTREGGLVGFRFDITELKRQRRELTRLAWTDSLTGALNRHRFMELAETEVGRASRSGKNLAMLLIDADHFKQINDRFGHAAGDCVLQELVRRWQRVLRAEDVLGRIGGEEFCVLLPEVSVSNAMAIAERLRRVAADLPVAIEGQLLNVSVSIGLTGFLGKQDSLSVMLARSDKGLYTAKDGGRNRLSLQAA</sequence>
<dbReference type="CDD" id="cd01949">
    <property type="entry name" value="GGDEF"/>
    <property type="match status" value="1"/>
</dbReference>
<dbReference type="Gene3D" id="3.30.450.20">
    <property type="entry name" value="PAS domain"/>
    <property type="match status" value="1"/>
</dbReference>
<evidence type="ECO:0000259" key="1">
    <source>
        <dbReference type="PROSITE" id="PS50887"/>
    </source>
</evidence>
<comment type="caution">
    <text evidence="2">The sequence shown here is derived from an EMBL/GenBank/DDBJ whole genome shotgun (WGS) entry which is preliminary data.</text>
</comment>
<dbReference type="AlphaFoldDB" id="A0A317PPT0"/>
<dbReference type="PANTHER" id="PTHR43102">
    <property type="entry name" value="SLR1143 PROTEIN"/>
    <property type="match status" value="1"/>
</dbReference>
<dbReference type="NCBIfam" id="TIGR00254">
    <property type="entry name" value="GGDEF"/>
    <property type="match status" value="1"/>
</dbReference>
<keyword evidence="3" id="KW-1185">Reference proteome</keyword>
<dbReference type="OrthoDB" id="341208at2"/>
<dbReference type="Pfam" id="PF12860">
    <property type="entry name" value="PAS_7"/>
    <property type="match status" value="1"/>
</dbReference>
<dbReference type="Gene3D" id="3.30.70.270">
    <property type="match status" value="1"/>
</dbReference>
<evidence type="ECO:0000313" key="2">
    <source>
        <dbReference type="EMBL" id="PWW02149.1"/>
    </source>
</evidence>
<dbReference type="SMART" id="SM00267">
    <property type="entry name" value="GGDEF"/>
    <property type="match status" value="1"/>
</dbReference>
<dbReference type="FunFam" id="3.30.70.270:FF:000001">
    <property type="entry name" value="Diguanylate cyclase domain protein"/>
    <property type="match status" value="1"/>
</dbReference>
<dbReference type="InterPro" id="IPR043128">
    <property type="entry name" value="Rev_trsase/Diguanyl_cyclase"/>
</dbReference>
<dbReference type="RefSeq" id="WP_110031860.1">
    <property type="nucleotide sequence ID" value="NZ_QGTR01000002.1"/>
</dbReference>
<dbReference type="Pfam" id="PF00990">
    <property type="entry name" value="GGDEF"/>
    <property type="match status" value="1"/>
</dbReference>
<dbReference type="PROSITE" id="PS50887">
    <property type="entry name" value="GGDEF"/>
    <property type="match status" value="1"/>
</dbReference>